<dbReference type="InterPro" id="IPR017850">
    <property type="entry name" value="Alkaline_phosphatase_core_sf"/>
</dbReference>
<name>A0A975PGW6_9BACT</name>
<dbReference type="EMBL" id="CP073100">
    <property type="protein sequence ID" value="QUE53153.1"/>
    <property type="molecule type" value="Genomic_DNA"/>
</dbReference>
<dbReference type="InterPro" id="IPR002591">
    <property type="entry name" value="Phosphodiest/P_Trfase"/>
</dbReference>
<organism evidence="2 3">
    <name type="scientific">Luteolibacter ambystomatis</name>
    <dbReference type="NCBI Taxonomy" id="2824561"/>
    <lineage>
        <taxon>Bacteria</taxon>
        <taxon>Pseudomonadati</taxon>
        <taxon>Verrucomicrobiota</taxon>
        <taxon>Verrucomicrobiia</taxon>
        <taxon>Verrucomicrobiales</taxon>
        <taxon>Verrucomicrobiaceae</taxon>
        <taxon>Luteolibacter</taxon>
    </lineage>
</organism>
<dbReference type="Gene3D" id="3.40.720.10">
    <property type="entry name" value="Alkaline Phosphatase, subunit A"/>
    <property type="match status" value="2"/>
</dbReference>
<proteinExistence type="predicted"/>
<dbReference type="GO" id="GO:0016787">
    <property type="term" value="F:hydrolase activity"/>
    <property type="evidence" value="ECO:0007669"/>
    <property type="project" value="UniProtKB-ARBA"/>
</dbReference>
<feature type="signal peptide" evidence="1">
    <location>
        <begin position="1"/>
        <end position="23"/>
    </location>
</feature>
<dbReference type="Proteomes" id="UP000676169">
    <property type="component" value="Chromosome"/>
</dbReference>
<dbReference type="RefSeq" id="WP_211634497.1">
    <property type="nucleotide sequence ID" value="NZ_CP073100.1"/>
</dbReference>
<sequence length="301" mass="32625">MNRMIRRLFVAVLAIAGSPFANAEAARAEHVFIISFDQASPAGIEKAEMPLFKKMAAEGAHTWEAYTIVPSLTLPSHTSMLTGVGIQKHQVDWNNYQPEKGVVKVPTIFALAKQKGLGTAMFVAKEKFQHLNQPGTVDTFVYPKDDETCGSVARRFAEEVVKSKPALCFIHFGDPDVKGHEFGIYSPEKMQAYTDTDKALKVIRDAVDKAGLTASSVFILTADHGCHDIKDKNGITRGTHGDSSPDDVTIPWVAWGKGVKPGATITAPVVQYDTAATALWLLGVPVPEGFWGRPVTSAFGN</sequence>
<reference evidence="2" key="1">
    <citation type="submission" date="2021-04" db="EMBL/GenBank/DDBJ databases">
        <title>Luteolibacter sp. 32A isolated from the skin of an Anderson's salamander (Ambystoma andersonii).</title>
        <authorList>
            <person name="Spergser J."/>
            <person name="Busse H.-J."/>
        </authorList>
    </citation>
    <scope>NUCLEOTIDE SEQUENCE</scope>
    <source>
        <strain evidence="2">32A</strain>
    </source>
</reference>
<dbReference type="PANTHER" id="PTHR10151">
    <property type="entry name" value="ECTONUCLEOTIDE PYROPHOSPHATASE/PHOSPHODIESTERASE"/>
    <property type="match status" value="1"/>
</dbReference>
<feature type="chain" id="PRO_5037724285" evidence="1">
    <location>
        <begin position="24"/>
        <end position="301"/>
    </location>
</feature>
<dbReference type="SUPFAM" id="SSF53649">
    <property type="entry name" value="Alkaline phosphatase-like"/>
    <property type="match status" value="1"/>
</dbReference>
<accession>A0A975PGW6</accession>
<keyword evidence="1" id="KW-0732">Signal</keyword>
<dbReference type="Pfam" id="PF01663">
    <property type="entry name" value="Phosphodiest"/>
    <property type="match status" value="1"/>
</dbReference>
<protein>
    <submittedName>
        <fullName evidence="2">Alkaline phosphatase family protein</fullName>
    </submittedName>
</protein>
<evidence type="ECO:0000313" key="3">
    <source>
        <dbReference type="Proteomes" id="UP000676169"/>
    </source>
</evidence>
<keyword evidence="3" id="KW-1185">Reference proteome</keyword>
<dbReference type="AlphaFoldDB" id="A0A975PGW6"/>
<dbReference type="PANTHER" id="PTHR10151:SF120">
    <property type="entry name" value="BIS(5'-ADENOSYL)-TRIPHOSPHATASE"/>
    <property type="match status" value="1"/>
</dbReference>
<evidence type="ECO:0000256" key="1">
    <source>
        <dbReference type="SAM" id="SignalP"/>
    </source>
</evidence>
<dbReference type="KEGG" id="lamb:KBB96_09695"/>
<evidence type="ECO:0000313" key="2">
    <source>
        <dbReference type="EMBL" id="QUE53153.1"/>
    </source>
</evidence>
<gene>
    <name evidence="2" type="ORF">KBB96_09695</name>
</gene>